<dbReference type="VEuPathDB" id="VectorBase:BGLAX_045032"/>
<dbReference type="VEuPathDB" id="VectorBase:BGLB025397"/>
<evidence type="ECO:0000313" key="3">
    <source>
        <dbReference type="Proteomes" id="UP000076420"/>
    </source>
</evidence>
<dbReference type="KEGG" id="bgt:106051935"/>
<dbReference type="InterPro" id="IPR007421">
    <property type="entry name" value="Schlafen_AlbA_2_dom"/>
</dbReference>
<reference evidence="2" key="1">
    <citation type="submission" date="2020-05" db="UniProtKB">
        <authorList>
            <consortium name="EnsemblMetazoa"/>
        </authorList>
    </citation>
    <scope>IDENTIFICATION</scope>
    <source>
        <strain evidence="2">BB02</strain>
    </source>
</reference>
<organism evidence="2 3">
    <name type="scientific">Biomphalaria glabrata</name>
    <name type="common">Bloodfluke planorb</name>
    <name type="synonym">Freshwater snail</name>
    <dbReference type="NCBI Taxonomy" id="6526"/>
    <lineage>
        <taxon>Eukaryota</taxon>
        <taxon>Metazoa</taxon>
        <taxon>Spiralia</taxon>
        <taxon>Lophotrochozoa</taxon>
        <taxon>Mollusca</taxon>
        <taxon>Gastropoda</taxon>
        <taxon>Heterobranchia</taxon>
        <taxon>Euthyneura</taxon>
        <taxon>Panpulmonata</taxon>
        <taxon>Hygrophila</taxon>
        <taxon>Lymnaeoidea</taxon>
        <taxon>Planorbidae</taxon>
        <taxon>Biomphalaria</taxon>
    </lineage>
</organism>
<evidence type="ECO:0000313" key="2">
    <source>
        <dbReference type="EnsemblMetazoa" id="BGLB025397-PA"/>
    </source>
</evidence>
<dbReference type="InterPro" id="IPR029684">
    <property type="entry name" value="Schlafen"/>
</dbReference>
<dbReference type="InterPro" id="IPR038461">
    <property type="entry name" value="Schlafen_AlbA_2_dom_sf"/>
</dbReference>
<protein>
    <recommendedName>
        <fullName evidence="1">Schlafen AlbA-2 domain-containing protein</fullName>
    </recommendedName>
</protein>
<proteinExistence type="predicted"/>
<evidence type="ECO:0000259" key="1">
    <source>
        <dbReference type="Pfam" id="PF04326"/>
    </source>
</evidence>
<name>A0A2C9L004_BIOGL</name>
<feature type="domain" description="Schlafen AlbA-2" evidence="1">
    <location>
        <begin position="31"/>
        <end position="137"/>
    </location>
</feature>
<dbReference type="PANTHER" id="PTHR12155:SF41">
    <property type="entry name" value="SCHLAFEN ALBA-2 DOMAIN-CONTAINING PROTEIN"/>
    <property type="match status" value="1"/>
</dbReference>
<accession>A0A2C9L004</accession>
<dbReference type="Pfam" id="PF04326">
    <property type="entry name" value="SLFN_AlbA_2"/>
    <property type="match status" value="1"/>
</dbReference>
<dbReference type="Proteomes" id="UP000076420">
    <property type="component" value="Unassembled WGS sequence"/>
</dbReference>
<sequence length="153" mass="17669">MNFYLLFQTLSTDIKNVYTDNGDILTRSPRNFRIMVGKYVCAFLNSGGGAIFFGVNQERKIRGLLLDNRMEDYVRLDIDSQIKLIKPLVPTSAYKVNIVNIMDDTGHLIPDLRVLEVEVLPLNPPEMKYMFKTSVFVWERNAIKEIDPADIFF</sequence>
<dbReference type="OrthoDB" id="5954290at2759"/>
<gene>
    <name evidence="2" type="primary">106051935</name>
</gene>
<dbReference type="Gene3D" id="3.30.950.30">
    <property type="entry name" value="Schlafen, AAA domain"/>
    <property type="match status" value="1"/>
</dbReference>
<dbReference type="AlphaFoldDB" id="A0A2C9L004"/>
<dbReference type="PANTHER" id="PTHR12155">
    <property type="entry name" value="SCHLAFEN"/>
    <property type="match status" value="1"/>
</dbReference>
<dbReference type="EnsemblMetazoa" id="BGLB025397-RA">
    <property type="protein sequence ID" value="BGLB025397-PA"/>
    <property type="gene ID" value="BGLB025397"/>
</dbReference>